<keyword evidence="3" id="KW-1185">Reference proteome</keyword>
<accession>A0AAD5CMW0</accession>
<name>A0AAD5CMW0_AMBAR</name>
<evidence type="ECO:0000313" key="3">
    <source>
        <dbReference type="Proteomes" id="UP001206925"/>
    </source>
</evidence>
<evidence type="ECO:0000313" key="2">
    <source>
        <dbReference type="EMBL" id="KAI7743509.1"/>
    </source>
</evidence>
<dbReference type="Proteomes" id="UP001206925">
    <property type="component" value="Unassembled WGS sequence"/>
</dbReference>
<sequence>IFSLPNLPLHHISHSDYKPPPPKTTANPTPPPTSTINSPPPTSVHLNQPHHEVSSVGLHAISFAHSGSSSFAAICTEVMSDAFVIENFVRYEACGLKILSFFSMGVVLNQSDFSRNLTDVKVLFEWGIAFLLFEMSLNSILVWALSQVFCLLLLSQKHNIKSPI</sequence>
<feature type="non-terminal residue" evidence="2">
    <location>
        <position position="1"/>
    </location>
</feature>
<dbReference type="AlphaFoldDB" id="A0AAD5CMW0"/>
<feature type="region of interest" description="Disordered" evidence="1">
    <location>
        <begin position="12"/>
        <end position="45"/>
    </location>
</feature>
<proteinExistence type="predicted"/>
<organism evidence="2 3">
    <name type="scientific">Ambrosia artemisiifolia</name>
    <name type="common">Common ragweed</name>
    <dbReference type="NCBI Taxonomy" id="4212"/>
    <lineage>
        <taxon>Eukaryota</taxon>
        <taxon>Viridiplantae</taxon>
        <taxon>Streptophyta</taxon>
        <taxon>Embryophyta</taxon>
        <taxon>Tracheophyta</taxon>
        <taxon>Spermatophyta</taxon>
        <taxon>Magnoliopsida</taxon>
        <taxon>eudicotyledons</taxon>
        <taxon>Gunneridae</taxon>
        <taxon>Pentapetalae</taxon>
        <taxon>asterids</taxon>
        <taxon>campanulids</taxon>
        <taxon>Asterales</taxon>
        <taxon>Asteraceae</taxon>
        <taxon>Asteroideae</taxon>
        <taxon>Heliantheae alliance</taxon>
        <taxon>Heliantheae</taxon>
        <taxon>Ambrosia</taxon>
    </lineage>
</organism>
<reference evidence="2" key="1">
    <citation type="submission" date="2022-06" db="EMBL/GenBank/DDBJ databases">
        <title>Uncovering the hologenomic basis of an extraordinary plant invasion.</title>
        <authorList>
            <person name="Bieker V.C."/>
            <person name="Martin M.D."/>
            <person name="Gilbert T."/>
            <person name="Hodgins K."/>
            <person name="Battlay P."/>
            <person name="Petersen B."/>
            <person name="Wilson J."/>
        </authorList>
    </citation>
    <scope>NUCLEOTIDE SEQUENCE</scope>
    <source>
        <strain evidence="2">AA19_3_7</strain>
        <tissue evidence="2">Leaf</tissue>
    </source>
</reference>
<feature type="compositionally biased region" description="Pro residues" evidence="1">
    <location>
        <begin position="18"/>
        <end position="42"/>
    </location>
</feature>
<dbReference type="EMBL" id="JAMZMK010007723">
    <property type="protein sequence ID" value="KAI7743509.1"/>
    <property type="molecule type" value="Genomic_DNA"/>
</dbReference>
<protein>
    <submittedName>
        <fullName evidence="2">Uncharacterized protein</fullName>
    </submittedName>
</protein>
<gene>
    <name evidence="2" type="ORF">M8C21_000315</name>
</gene>
<evidence type="ECO:0000256" key="1">
    <source>
        <dbReference type="SAM" id="MobiDB-lite"/>
    </source>
</evidence>
<comment type="caution">
    <text evidence="2">The sequence shown here is derived from an EMBL/GenBank/DDBJ whole genome shotgun (WGS) entry which is preliminary data.</text>
</comment>